<keyword evidence="3" id="KW-1185">Reference proteome</keyword>
<feature type="compositionally biased region" description="Basic and acidic residues" evidence="1">
    <location>
        <begin position="47"/>
        <end position="56"/>
    </location>
</feature>
<dbReference type="RefSeq" id="WP_381825723.1">
    <property type="nucleotide sequence ID" value="NZ_JBHTCF010000001.1"/>
</dbReference>
<evidence type="ECO:0000313" key="3">
    <source>
        <dbReference type="Proteomes" id="UP001596523"/>
    </source>
</evidence>
<dbReference type="Proteomes" id="UP001596523">
    <property type="component" value="Unassembled WGS sequence"/>
</dbReference>
<protein>
    <submittedName>
        <fullName evidence="2">Uncharacterized protein</fullName>
    </submittedName>
</protein>
<feature type="compositionally biased region" description="Low complexity" evidence="1">
    <location>
        <begin position="79"/>
        <end position="95"/>
    </location>
</feature>
<gene>
    <name evidence="2" type="ORF">ACFQVC_02035</name>
</gene>
<proteinExistence type="predicted"/>
<evidence type="ECO:0000313" key="2">
    <source>
        <dbReference type="EMBL" id="MFC7302998.1"/>
    </source>
</evidence>
<feature type="compositionally biased region" description="Acidic residues" evidence="1">
    <location>
        <begin position="57"/>
        <end position="69"/>
    </location>
</feature>
<organism evidence="2 3">
    <name type="scientific">Streptomyces monticola</name>
    <dbReference type="NCBI Taxonomy" id="2666263"/>
    <lineage>
        <taxon>Bacteria</taxon>
        <taxon>Bacillati</taxon>
        <taxon>Actinomycetota</taxon>
        <taxon>Actinomycetes</taxon>
        <taxon>Kitasatosporales</taxon>
        <taxon>Streptomycetaceae</taxon>
        <taxon>Streptomyces</taxon>
    </lineage>
</organism>
<feature type="region of interest" description="Disordered" evidence="1">
    <location>
        <begin position="38"/>
        <end position="110"/>
    </location>
</feature>
<evidence type="ECO:0000256" key="1">
    <source>
        <dbReference type="SAM" id="MobiDB-lite"/>
    </source>
</evidence>
<comment type="caution">
    <text evidence="2">The sequence shown here is derived from an EMBL/GenBank/DDBJ whole genome shotgun (WGS) entry which is preliminary data.</text>
</comment>
<dbReference type="EMBL" id="JBHTCF010000001">
    <property type="protein sequence ID" value="MFC7302998.1"/>
    <property type="molecule type" value="Genomic_DNA"/>
</dbReference>
<sequence>MSGDIWIGDLLNAFATAAATEEDKRHIARLLGFADTAAARPGAAGRSGERPRHASAPEDESPVDAPDADDTGHAPDTPPTDLTAPTTTAPDTTTDGPQLLTPVAHEPRPPEEWLVDSLAAPGTRRTGAPLPYTPLLAPRSAPAILQLALSQLIPGGDLDVPETVRVIAEGRPLAQLPRRPERTLRFGVEVLVDLGAGMEPFSRDQQELVTQIRQTIGREHTQVRYFEGSPLHGTGSGGRHTWHRYKPPARGTRVLLLSDLGIGGPPLELRRGTPEEWREWTRLLHGAECAAVAFVPYPPKRWPAWARQLMHLVAWDHHTTVGRIGLPAR</sequence>
<reference evidence="3" key="1">
    <citation type="journal article" date="2019" name="Int. J. Syst. Evol. Microbiol.">
        <title>The Global Catalogue of Microorganisms (GCM) 10K type strain sequencing project: providing services to taxonomists for standard genome sequencing and annotation.</title>
        <authorList>
            <consortium name="The Broad Institute Genomics Platform"/>
            <consortium name="The Broad Institute Genome Sequencing Center for Infectious Disease"/>
            <person name="Wu L."/>
            <person name="Ma J."/>
        </authorList>
    </citation>
    <scope>NUCLEOTIDE SEQUENCE [LARGE SCALE GENOMIC DNA]</scope>
    <source>
        <strain evidence="3">SYNS20</strain>
    </source>
</reference>
<accession>A0ABW2JAG0</accession>
<name>A0ABW2JAG0_9ACTN</name>